<proteinExistence type="predicted"/>
<name>A0A3S5AMG0_9PLAT</name>
<feature type="compositionally biased region" description="Polar residues" evidence="1">
    <location>
        <begin position="37"/>
        <end position="48"/>
    </location>
</feature>
<organism evidence="2 3">
    <name type="scientific">Protopolystoma xenopodis</name>
    <dbReference type="NCBI Taxonomy" id="117903"/>
    <lineage>
        <taxon>Eukaryota</taxon>
        <taxon>Metazoa</taxon>
        <taxon>Spiralia</taxon>
        <taxon>Lophotrochozoa</taxon>
        <taxon>Platyhelminthes</taxon>
        <taxon>Monogenea</taxon>
        <taxon>Polyopisthocotylea</taxon>
        <taxon>Polystomatidea</taxon>
        <taxon>Polystomatidae</taxon>
        <taxon>Protopolystoma</taxon>
    </lineage>
</organism>
<evidence type="ECO:0000313" key="2">
    <source>
        <dbReference type="EMBL" id="VEL20226.1"/>
    </source>
</evidence>
<keyword evidence="3" id="KW-1185">Reference proteome</keyword>
<evidence type="ECO:0000256" key="1">
    <source>
        <dbReference type="SAM" id="MobiDB-lite"/>
    </source>
</evidence>
<dbReference type="EMBL" id="CAAALY010045377">
    <property type="protein sequence ID" value="VEL20226.1"/>
    <property type="molecule type" value="Genomic_DNA"/>
</dbReference>
<dbReference type="AlphaFoldDB" id="A0A3S5AMG0"/>
<feature type="region of interest" description="Disordered" evidence="1">
    <location>
        <begin position="1"/>
        <end position="20"/>
    </location>
</feature>
<sequence>MSVSGMNRQSRMASASQLSTLGTGLGRQRSLFSGNATLANTGLAQPPTSLRDAFKPELTQSGRRQARRLRRNGSPSSRLSNGDTNRHDNFCWRLRSVCLLLQWRLSASPRLSWSPMP</sequence>
<feature type="region of interest" description="Disordered" evidence="1">
    <location>
        <begin position="37"/>
        <end position="88"/>
    </location>
</feature>
<feature type="compositionally biased region" description="Polar residues" evidence="1">
    <location>
        <begin position="73"/>
        <end position="83"/>
    </location>
</feature>
<dbReference type="Proteomes" id="UP000784294">
    <property type="component" value="Unassembled WGS sequence"/>
</dbReference>
<accession>A0A3S5AMG0</accession>
<protein>
    <submittedName>
        <fullName evidence="2">Uncharacterized protein</fullName>
    </submittedName>
</protein>
<reference evidence="2" key="1">
    <citation type="submission" date="2018-11" db="EMBL/GenBank/DDBJ databases">
        <authorList>
            <consortium name="Pathogen Informatics"/>
        </authorList>
    </citation>
    <scope>NUCLEOTIDE SEQUENCE</scope>
</reference>
<gene>
    <name evidence="2" type="ORF">PXEA_LOCUS13666</name>
</gene>
<evidence type="ECO:0000313" key="3">
    <source>
        <dbReference type="Proteomes" id="UP000784294"/>
    </source>
</evidence>
<comment type="caution">
    <text evidence="2">The sequence shown here is derived from an EMBL/GenBank/DDBJ whole genome shotgun (WGS) entry which is preliminary data.</text>
</comment>